<evidence type="ECO:0000259" key="1">
    <source>
        <dbReference type="Pfam" id="PF14134"/>
    </source>
</evidence>
<dbReference type="PATRIC" id="fig|1225176.3.peg.2726"/>
<evidence type="ECO:0000313" key="3">
    <source>
        <dbReference type="Proteomes" id="UP000004478"/>
    </source>
</evidence>
<protein>
    <submittedName>
        <fullName evidence="2">Putative ATPase/kinase involved in NAD metabolism</fullName>
    </submittedName>
</protein>
<comment type="caution">
    <text evidence="2">The sequence shown here is derived from an EMBL/GenBank/DDBJ whole genome shotgun (WGS) entry which is preliminary data.</text>
</comment>
<dbReference type="AlphaFoldDB" id="K1LES7"/>
<dbReference type="EMBL" id="AMGM01000040">
    <property type="protein sequence ID" value="EKB48848.1"/>
    <property type="molecule type" value="Genomic_DNA"/>
</dbReference>
<dbReference type="Pfam" id="PF14134">
    <property type="entry name" value="DUF4301"/>
    <property type="match status" value="1"/>
</dbReference>
<keyword evidence="2" id="KW-0808">Transferase</keyword>
<keyword evidence="2" id="KW-0418">Kinase</keyword>
<organism evidence="2 3">
    <name type="scientific">Cecembia lonarensis (strain CCUG 58316 / KCTC 22772 / LW9)</name>
    <dbReference type="NCBI Taxonomy" id="1225176"/>
    <lineage>
        <taxon>Bacteria</taxon>
        <taxon>Pseudomonadati</taxon>
        <taxon>Bacteroidota</taxon>
        <taxon>Cytophagia</taxon>
        <taxon>Cytophagales</taxon>
        <taxon>Cyclobacteriaceae</taxon>
        <taxon>Cecembia</taxon>
    </lineage>
</organism>
<dbReference type="Proteomes" id="UP000004478">
    <property type="component" value="Unassembled WGS sequence"/>
</dbReference>
<sequence>MTTMNKDLENQIIEQGMSLDKVNQQLQNFKEGFPFLPIKEAATIGNGIKALTETEINYFRDTYPVKAATKNVVKFVPASGAASRMFKDLFAFLEGDGDIEKSAFVKKFIQQIDRFAFYDDLDASLRTSGSSLAEALEKKDYQSIVSRLLEEEGLGYGQLPKGLLKFHHYADHDRTPTYEHFVEGYHYAVGIGKTVRLHFTVSPEHEAKFKAEVASIQSKLEKEFDVTFEVSYSQQKKSTDTIAVNMDNSPFVEDDGSILFRPAGHGALLENLNDINGDVIFIKNIDNVVPDRLKSATKDYKMAIGGLLLEIQEKVFGALKRLDAEKTESAVQFAEKVFLEDCQGKLPEHYSPMGWDEKACYLYGKLNRPLRVCGMVKNTGEPGGGPFWVQEDDGSVSLQIAETAQIDLSNTHQKEILQSSTHFNPVDLVCATKDFKGQKFDLLEFRDMRTGFITEKSKSGRELKAQELPGLWNGSMAGWNTVFVEVPLITFNPVKTVNDLLRDEHQG</sequence>
<keyword evidence="3" id="KW-1185">Reference proteome</keyword>
<proteinExistence type="predicted"/>
<feature type="domain" description="DUF4301" evidence="1">
    <location>
        <begin position="9"/>
        <end position="506"/>
    </location>
</feature>
<dbReference type="GO" id="GO:0016301">
    <property type="term" value="F:kinase activity"/>
    <property type="evidence" value="ECO:0007669"/>
    <property type="project" value="UniProtKB-KW"/>
</dbReference>
<reference evidence="2 3" key="1">
    <citation type="journal article" date="2012" name="J. Bacteriol.">
        <title>Draft Genome Sequence of Cecembia lonarensis Strain LW9T, Isolated from Lonar Lake, a Haloalkaline Lake in India.</title>
        <authorList>
            <person name="Shivaji S."/>
            <person name="Ara S."/>
            <person name="Singh A."/>
            <person name="Pinnaka A.K."/>
        </authorList>
    </citation>
    <scope>NUCLEOTIDE SEQUENCE [LARGE SCALE GENOMIC DNA]</scope>
    <source>
        <strain evidence="2 3">LW9</strain>
    </source>
</reference>
<dbReference type="SUPFAM" id="SSF53448">
    <property type="entry name" value="Nucleotide-diphospho-sugar transferases"/>
    <property type="match status" value="1"/>
</dbReference>
<name>K1LES7_CECL9</name>
<accession>K1LES7</accession>
<gene>
    <name evidence="2" type="ORF">B879_02560</name>
</gene>
<evidence type="ECO:0000313" key="2">
    <source>
        <dbReference type="EMBL" id="EKB48848.1"/>
    </source>
</evidence>
<dbReference type="InterPro" id="IPR029044">
    <property type="entry name" value="Nucleotide-diphossugar_trans"/>
</dbReference>
<dbReference type="InterPro" id="IPR025393">
    <property type="entry name" value="DUF4301"/>
</dbReference>